<feature type="region of interest" description="Disordered" evidence="1">
    <location>
        <begin position="39"/>
        <end position="60"/>
    </location>
</feature>
<dbReference type="EMBL" id="HBUF01608424">
    <property type="protein sequence ID" value="CAG6778181.1"/>
    <property type="molecule type" value="Transcribed_RNA"/>
</dbReference>
<evidence type="ECO:0000256" key="1">
    <source>
        <dbReference type="SAM" id="MobiDB-lite"/>
    </source>
</evidence>
<feature type="chain" id="PRO_5034141407" evidence="2">
    <location>
        <begin position="25"/>
        <end position="100"/>
    </location>
</feature>
<name>A0A8D9F5N8_9HEMI</name>
<evidence type="ECO:0000256" key="2">
    <source>
        <dbReference type="SAM" id="SignalP"/>
    </source>
</evidence>
<dbReference type="AlphaFoldDB" id="A0A8D9F5N8"/>
<sequence>MGVSTGIQVLFLLLVAGSIIHGKAIDSSEDQVAIDGKLRIARSPQGSPQGPPETPKEGELTRVVRVPINGKVRIARSPWGQPLLPAVPTTTPPQIGEYQY</sequence>
<organism evidence="3">
    <name type="scientific">Cacopsylla melanoneura</name>
    <dbReference type="NCBI Taxonomy" id="428564"/>
    <lineage>
        <taxon>Eukaryota</taxon>
        <taxon>Metazoa</taxon>
        <taxon>Ecdysozoa</taxon>
        <taxon>Arthropoda</taxon>
        <taxon>Hexapoda</taxon>
        <taxon>Insecta</taxon>
        <taxon>Pterygota</taxon>
        <taxon>Neoptera</taxon>
        <taxon>Paraneoptera</taxon>
        <taxon>Hemiptera</taxon>
        <taxon>Sternorrhyncha</taxon>
        <taxon>Psylloidea</taxon>
        <taxon>Psyllidae</taxon>
        <taxon>Psyllinae</taxon>
        <taxon>Cacopsylla</taxon>
    </lineage>
</organism>
<proteinExistence type="predicted"/>
<keyword evidence="2" id="KW-0732">Signal</keyword>
<accession>A0A8D9F5N8</accession>
<feature type="signal peptide" evidence="2">
    <location>
        <begin position="1"/>
        <end position="24"/>
    </location>
</feature>
<reference evidence="3" key="1">
    <citation type="submission" date="2021-05" db="EMBL/GenBank/DDBJ databases">
        <authorList>
            <person name="Alioto T."/>
            <person name="Alioto T."/>
            <person name="Gomez Garrido J."/>
        </authorList>
    </citation>
    <scope>NUCLEOTIDE SEQUENCE</scope>
</reference>
<evidence type="ECO:0000313" key="3">
    <source>
        <dbReference type="EMBL" id="CAG6778181.1"/>
    </source>
</evidence>
<feature type="region of interest" description="Disordered" evidence="1">
    <location>
        <begin position="80"/>
        <end position="100"/>
    </location>
</feature>
<protein>
    <submittedName>
        <fullName evidence="3">Uncharacterized protein</fullName>
    </submittedName>
</protein>